<gene>
    <name evidence="1" type="ORF">KSZ_32100</name>
</gene>
<dbReference type="RefSeq" id="WP_201362867.1">
    <property type="nucleotide sequence ID" value="NZ_BNJJ01000008.1"/>
</dbReference>
<comment type="caution">
    <text evidence="1">The sequence shown here is derived from an EMBL/GenBank/DDBJ whole genome shotgun (WGS) entry which is preliminary data.</text>
</comment>
<dbReference type="Pfam" id="PF12441">
    <property type="entry name" value="CopG_antitoxin"/>
    <property type="match status" value="1"/>
</dbReference>
<protein>
    <recommendedName>
        <fullName evidence="3">Antitoxin</fullName>
    </recommendedName>
</protein>
<sequence length="94" mass="11275">MKKELVIPKFKNEEEEFEFWSNLDLSEYLEPADFKRFVLSDVIKKSNRKTKKTTIRLPEEWIERAKEKAAQLDMPYQSLMKTYIQKGLFGAKVR</sequence>
<evidence type="ECO:0000313" key="2">
    <source>
        <dbReference type="Proteomes" id="UP000635565"/>
    </source>
</evidence>
<name>A0ABQ3VHM6_9CHLR</name>
<organism evidence="1 2">
    <name type="scientific">Dictyobacter formicarum</name>
    <dbReference type="NCBI Taxonomy" id="2778368"/>
    <lineage>
        <taxon>Bacteria</taxon>
        <taxon>Bacillati</taxon>
        <taxon>Chloroflexota</taxon>
        <taxon>Ktedonobacteria</taxon>
        <taxon>Ktedonobacterales</taxon>
        <taxon>Dictyobacteraceae</taxon>
        <taxon>Dictyobacter</taxon>
    </lineage>
</organism>
<dbReference type="Proteomes" id="UP000635565">
    <property type="component" value="Unassembled WGS sequence"/>
</dbReference>
<dbReference type="InterPro" id="IPR022148">
    <property type="entry name" value="CopG_antitoxin"/>
</dbReference>
<dbReference type="EMBL" id="BNJJ01000008">
    <property type="protein sequence ID" value="GHO85204.1"/>
    <property type="molecule type" value="Genomic_DNA"/>
</dbReference>
<evidence type="ECO:0000313" key="1">
    <source>
        <dbReference type="EMBL" id="GHO85204.1"/>
    </source>
</evidence>
<reference evidence="1 2" key="1">
    <citation type="journal article" date="2021" name="Int. J. Syst. Evol. Microbiol.">
        <title>Reticulibacter mediterranei gen. nov., sp. nov., within the new family Reticulibacteraceae fam. nov., and Ktedonospora formicarum gen. nov., sp. nov., Ktedonobacter robiniae sp. nov., Dictyobacter formicarum sp. nov. and Dictyobacter arantiisoli sp. nov., belonging to the class Ktedonobacteria.</title>
        <authorList>
            <person name="Yabe S."/>
            <person name="Zheng Y."/>
            <person name="Wang C.M."/>
            <person name="Sakai Y."/>
            <person name="Abe K."/>
            <person name="Yokota A."/>
            <person name="Donadio S."/>
            <person name="Cavaletti L."/>
            <person name="Monciardini P."/>
        </authorList>
    </citation>
    <scope>NUCLEOTIDE SEQUENCE [LARGE SCALE GENOMIC DNA]</scope>
    <source>
        <strain evidence="1 2">SOSP1-9</strain>
    </source>
</reference>
<accession>A0ABQ3VHM6</accession>
<evidence type="ECO:0008006" key="3">
    <source>
        <dbReference type="Google" id="ProtNLM"/>
    </source>
</evidence>
<keyword evidence="2" id="KW-1185">Reference proteome</keyword>
<proteinExistence type="predicted"/>